<organism evidence="1 2">
    <name type="scientific">Candidatus Shapirobacteria bacterium CG06_land_8_20_14_3_00_40_12</name>
    <dbReference type="NCBI Taxonomy" id="1974881"/>
    <lineage>
        <taxon>Bacteria</taxon>
        <taxon>Candidatus Shapironibacteriota</taxon>
    </lineage>
</organism>
<gene>
    <name evidence="1" type="ORF">COS78_00035</name>
</gene>
<proteinExistence type="predicted"/>
<evidence type="ECO:0008006" key="3">
    <source>
        <dbReference type="Google" id="ProtNLM"/>
    </source>
</evidence>
<dbReference type="Proteomes" id="UP000231407">
    <property type="component" value="Unassembled WGS sequence"/>
</dbReference>
<dbReference type="SUPFAM" id="SSF56281">
    <property type="entry name" value="Metallo-hydrolase/oxidoreductase"/>
    <property type="match status" value="1"/>
</dbReference>
<dbReference type="InterPro" id="IPR036866">
    <property type="entry name" value="RibonucZ/Hydroxyglut_hydro"/>
</dbReference>
<protein>
    <recommendedName>
        <fullName evidence="3">Metallo-beta-lactamase domain-containing protein</fullName>
    </recommendedName>
</protein>
<dbReference type="PANTHER" id="PTHR30619">
    <property type="entry name" value="DNA INTERNALIZATION/COMPETENCE PROTEIN COMEC/REC2"/>
    <property type="match status" value="1"/>
</dbReference>
<comment type="caution">
    <text evidence="1">The sequence shown here is derived from an EMBL/GenBank/DDBJ whole genome shotgun (WGS) entry which is preliminary data.</text>
</comment>
<dbReference type="InterPro" id="IPR035681">
    <property type="entry name" value="ComA-like_MBL"/>
</dbReference>
<dbReference type="EMBL" id="PEWA01000001">
    <property type="protein sequence ID" value="PIU73867.1"/>
    <property type="molecule type" value="Genomic_DNA"/>
</dbReference>
<reference evidence="2" key="1">
    <citation type="submission" date="2017-09" db="EMBL/GenBank/DDBJ databases">
        <title>Depth-based differentiation of microbial function through sediment-hosted aquifers and enrichment of novel symbionts in the deep terrestrial subsurface.</title>
        <authorList>
            <person name="Probst A.J."/>
            <person name="Ladd B."/>
            <person name="Jarett J.K."/>
            <person name="Geller-Mcgrath D.E."/>
            <person name="Sieber C.M.K."/>
            <person name="Emerson J.B."/>
            <person name="Anantharaman K."/>
            <person name="Thomas B.C."/>
            <person name="Malmstrom R."/>
            <person name="Stieglmeier M."/>
            <person name="Klingl A."/>
            <person name="Woyke T."/>
            <person name="Ryan C.M."/>
            <person name="Banfield J.F."/>
        </authorList>
    </citation>
    <scope>NUCLEOTIDE SEQUENCE [LARGE SCALE GENOMIC DNA]</scope>
</reference>
<dbReference type="Gene3D" id="3.60.15.10">
    <property type="entry name" value="Ribonuclease Z/Hydroxyacylglutathione hydrolase-like"/>
    <property type="match status" value="1"/>
</dbReference>
<dbReference type="CDD" id="cd07731">
    <property type="entry name" value="ComA-like_MBL-fold"/>
    <property type="match status" value="1"/>
</dbReference>
<dbReference type="InterPro" id="IPR052159">
    <property type="entry name" value="Competence_DNA_uptake"/>
</dbReference>
<evidence type="ECO:0000313" key="2">
    <source>
        <dbReference type="Proteomes" id="UP000231407"/>
    </source>
</evidence>
<name>A0A2M7ATD3_9BACT</name>
<evidence type="ECO:0000313" key="1">
    <source>
        <dbReference type="EMBL" id="PIU73867.1"/>
    </source>
</evidence>
<dbReference type="PANTHER" id="PTHR30619:SF1">
    <property type="entry name" value="RECOMBINATION PROTEIN 2"/>
    <property type="match status" value="1"/>
</dbReference>
<accession>A0A2M7ATD3</accession>
<dbReference type="AlphaFoldDB" id="A0A2M7ATD3"/>
<sequence>MAKRLILGLLYLGWGWWLAIPNDKLKVVFCNVGQGDAALVSKGYFQMLLDTGSAKGGVEKCLGQEMPLGDKKIEVVIISHDDSDHSGALVNLRKSYRLERVYGQDSYSNNLYYNDSLEYGGIVFKVLYPDRGLLDRDNDSIAGLLKYRGMSFLFTGDNDLVVEESILNRIVGERGVDVLKVSHHGSKSANGEKWLAAVAPKWAVVSVGKNNYGHPDAGVLANLEKQGIIVKRTDKSGNIVFEEK</sequence>